<keyword evidence="1" id="KW-0732">Signal</keyword>
<accession>A0A2P4UNT4</accession>
<dbReference type="Gene3D" id="3.40.50.1820">
    <property type="entry name" value="alpha/beta hydrolase"/>
    <property type="match status" value="1"/>
</dbReference>
<protein>
    <submittedName>
        <fullName evidence="2">Lipase EstA</fullName>
        <ecNumber evidence="2">3.1.1.3</ecNumber>
    </submittedName>
</protein>
<dbReference type="Proteomes" id="UP000242367">
    <property type="component" value="Unassembled WGS sequence"/>
</dbReference>
<dbReference type="GO" id="GO:0004806">
    <property type="term" value="F:triacylglycerol lipase activity"/>
    <property type="evidence" value="ECO:0007669"/>
    <property type="project" value="UniProtKB-EC"/>
</dbReference>
<keyword evidence="2" id="KW-0378">Hydrolase</keyword>
<dbReference type="AlphaFoldDB" id="A0A2P4UNT4"/>
<dbReference type="EC" id="3.1.1.3" evidence="2"/>
<sequence precursor="true">MRRIIGGLAALAAAAGLVGQIPAAQAAERDPVVFVHGFSGSAANWKTAKTVFEQAGYQSDRLFTYEYNSYGDNKTNAQGLAKYIADVKSKTGASKVDIVNHSMGGLVSLWYLKVLNGNPNVDHLASIAGANHGTTAATWCSFFTTCRQMTPGSAFIKQLTTGDETPGVTKYATWYSPSDGVINPYKSTALDGATNNEIPNQTHMGFLKDTSVLTSIATFLGS</sequence>
<organism evidence="2 3">
    <name type="scientific">Actinomadura rubteroloni</name>
    <dbReference type="NCBI Taxonomy" id="1926885"/>
    <lineage>
        <taxon>Bacteria</taxon>
        <taxon>Bacillati</taxon>
        <taxon>Actinomycetota</taxon>
        <taxon>Actinomycetes</taxon>
        <taxon>Streptosporangiales</taxon>
        <taxon>Thermomonosporaceae</taxon>
        <taxon>Actinomadura</taxon>
    </lineage>
</organism>
<dbReference type="RefSeq" id="WP_103561635.1">
    <property type="nucleotide sequence ID" value="NZ_MTBP01000001.1"/>
</dbReference>
<dbReference type="Pfam" id="PF01674">
    <property type="entry name" value="Lipase_2"/>
    <property type="match status" value="1"/>
</dbReference>
<evidence type="ECO:0000313" key="2">
    <source>
        <dbReference type="EMBL" id="POM26710.1"/>
    </source>
</evidence>
<dbReference type="PANTHER" id="PTHR32015:SF1">
    <property type="entry name" value="LIPASE"/>
    <property type="match status" value="1"/>
</dbReference>
<name>A0A2P4UNT4_9ACTN</name>
<dbReference type="InterPro" id="IPR029058">
    <property type="entry name" value="AB_hydrolase_fold"/>
</dbReference>
<evidence type="ECO:0000256" key="1">
    <source>
        <dbReference type="SAM" id="SignalP"/>
    </source>
</evidence>
<reference evidence="2 3" key="1">
    <citation type="journal article" date="2017" name="Chemistry">
        <title>Isolation, Biosynthesis and Chemical Modifications of Rubterolones A-F: Rare Tropolone Alkaloids from Actinomadura sp. 5-2.</title>
        <authorList>
            <person name="Guo H."/>
            <person name="Benndorf R."/>
            <person name="Leichnitz D."/>
            <person name="Klassen J.L."/>
            <person name="Vollmers J."/>
            <person name="Gorls H."/>
            <person name="Steinacker M."/>
            <person name="Weigel C."/>
            <person name="Dahse H.M."/>
            <person name="Kaster A.K."/>
            <person name="de Beer Z.W."/>
            <person name="Poulsen M."/>
            <person name="Beemelmanns C."/>
        </authorList>
    </citation>
    <scope>NUCLEOTIDE SEQUENCE [LARGE SCALE GENOMIC DNA]</scope>
    <source>
        <strain evidence="2 3">5-2</strain>
    </source>
</reference>
<gene>
    <name evidence="2" type="primary">estA_2</name>
    <name evidence="2" type="ORF">BTM25_11140</name>
</gene>
<proteinExistence type="predicted"/>
<dbReference type="GO" id="GO:0016042">
    <property type="term" value="P:lipid catabolic process"/>
    <property type="evidence" value="ECO:0007669"/>
    <property type="project" value="InterPro"/>
</dbReference>
<dbReference type="SUPFAM" id="SSF53474">
    <property type="entry name" value="alpha/beta-Hydrolases"/>
    <property type="match status" value="1"/>
</dbReference>
<keyword evidence="3" id="KW-1185">Reference proteome</keyword>
<comment type="caution">
    <text evidence="2">The sequence shown here is derived from an EMBL/GenBank/DDBJ whole genome shotgun (WGS) entry which is preliminary data.</text>
</comment>
<evidence type="ECO:0000313" key="3">
    <source>
        <dbReference type="Proteomes" id="UP000242367"/>
    </source>
</evidence>
<dbReference type="EMBL" id="MTBP01000001">
    <property type="protein sequence ID" value="POM26710.1"/>
    <property type="molecule type" value="Genomic_DNA"/>
</dbReference>
<feature type="chain" id="PRO_5015158825" evidence="1">
    <location>
        <begin position="27"/>
        <end position="222"/>
    </location>
</feature>
<feature type="signal peptide" evidence="1">
    <location>
        <begin position="1"/>
        <end position="26"/>
    </location>
</feature>
<dbReference type="InterPro" id="IPR002918">
    <property type="entry name" value="Lipase_EstA/Esterase_EstB"/>
</dbReference>
<dbReference type="PANTHER" id="PTHR32015">
    <property type="entry name" value="FASTING INDUCED LIPASE"/>
    <property type="match status" value="1"/>
</dbReference>